<dbReference type="Gene3D" id="3.80.10.10">
    <property type="entry name" value="Ribonuclease Inhibitor"/>
    <property type="match status" value="1"/>
</dbReference>
<evidence type="ECO:0000259" key="1">
    <source>
        <dbReference type="SMART" id="SM00579"/>
    </source>
</evidence>
<evidence type="ECO:0000313" key="3">
    <source>
        <dbReference type="Proteomes" id="UP000243459"/>
    </source>
</evidence>
<proteinExistence type="predicted"/>
<organism evidence="2 3">
    <name type="scientific">Asparagus officinalis</name>
    <name type="common">Garden asparagus</name>
    <dbReference type="NCBI Taxonomy" id="4686"/>
    <lineage>
        <taxon>Eukaryota</taxon>
        <taxon>Viridiplantae</taxon>
        <taxon>Streptophyta</taxon>
        <taxon>Embryophyta</taxon>
        <taxon>Tracheophyta</taxon>
        <taxon>Spermatophyta</taxon>
        <taxon>Magnoliopsida</taxon>
        <taxon>Liliopsida</taxon>
        <taxon>Asparagales</taxon>
        <taxon>Asparagaceae</taxon>
        <taxon>Asparagoideae</taxon>
        <taxon>Asparagus</taxon>
    </lineage>
</organism>
<dbReference type="Proteomes" id="UP000243459">
    <property type="component" value="Chromosome 3"/>
</dbReference>
<reference evidence="3" key="1">
    <citation type="journal article" date="2017" name="Nat. Commun.">
        <title>The asparagus genome sheds light on the origin and evolution of a young Y chromosome.</title>
        <authorList>
            <person name="Harkess A."/>
            <person name="Zhou J."/>
            <person name="Xu C."/>
            <person name="Bowers J.E."/>
            <person name="Van der Hulst R."/>
            <person name="Ayyampalayam S."/>
            <person name="Mercati F."/>
            <person name="Riccardi P."/>
            <person name="McKain M.R."/>
            <person name="Kakrana A."/>
            <person name="Tang H."/>
            <person name="Ray J."/>
            <person name="Groenendijk J."/>
            <person name="Arikit S."/>
            <person name="Mathioni S.M."/>
            <person name="Nakano M."/>
            <person name="Shan H."/>
            <person name="Telgmann-Rauber A."/>
            <person name="Kanno A."/>
            <person name="Yue Z."/>
            <person name="Chen H."/>
            <person name="Li W."/>
            <person name="Chen Y."/>
            <person name="Xu X."/>
            <person name="Zhang Y."/>
            <person name="Luo S."/>
            <person name="Chen H."/>
            <person name="Gao J."/>
            <person name="Mao Z."/>
            <person name="Pires J.C."/>
            <person name="Luo M."/>
            <person name="Kudrna D."/>
            <person name="Wing R.A."/>
            <person name="Meyers B.C."/>
            <person name="Yi K."/>
            <person name="Kong H."/>
            <person name="Lavrijsen P."/>
            <person name="Sunseri F."/>
            <person name="Falavigna A."/>
            <person name="Ye Y."/>
            <person name="Leebens-Mack J.H."/>
            <person name="Chen G."/>
        </authorList>
    </citation>
    <scope>NUCLEOTIDE SEQUENCE [LARGE SCALE GENOMIC DNA]</scope>
    <source>
        <strain evidence="3">cv. DH0086</strain>
    </source>
</reference>
<dbReference type="InterPro" id="IPR053772">
    <property type="entry name" value="At1g61320/At1g61330-like"/>
</dbReference>
<dbReference type="OMA" id="HIGYAEY"/>
<dbReference type="Pfam" id="PF23622">
    <property type="entry name" value="LRR_At1g61320_AtMIF1"/>
    <property type="match status" value="1"/>
</dbReference>
<dbReference type="OrthoDB" id="673865at2759"/>
<name>A0A5P1F8Q8_ASPOF</name>
<dbReference type="SUPFAM" id="SSF52047">
    <property type="entry name" value="RNI-like"/>
    <property type="match status" value="1"/>
</dbReference>
<dbReference type="InterPro" id="IPR055357">
    <property type="entry name" value="LRR_At1g61320_AtMIF1"/>
</dbReference>
<protein>
    <recommendedName>
        <fullName evidence="1">FBD domain-containing protein</fullName>
    </recommendedName>
</protein>
<gene>
    <name evidence="2" type="ORF">A4U43_C03F9400</name>
</gene>
<feature type="domain" description="FBD" evidence="1">
    <location>
        <begin position="334"/>
        <end position="421"/>
    </location>
</feature>
<keyword evidence="3" id="KW-1185">Reference proteome</keyword>
<dbReference type="Gramene" id="ONK74715">
    <property type="protein sequence ID" value="ONK74715"/>
    <property type="gene ID" value="A4U43_C03F9400"/>
</dbReference>
<accession>A0A5P1F8Q8</accession>
<dbReference type="PANTHER" id="PTHR34145">
    <property type="entry name" value="OS02G0105600 PROTEIN"/>
    <property type="match status" value="1"/>
</dbReference>
<dbReference type="InterPro" id="IPR032675">
    <property type="entry name" value="LRR_dom_sf"/>
</dbReference>
<evidence type="ECO:0000313" key="2">
    <source>
        <dbReference type="EMBL" id="ONK74715.1"/>
    </source>
</evidence>
<dbReference type="AlphaFoldDB" id="A0A5P1F8Q8"/>
<dbReference type="PANTHER" id="PTHR34145:SF65">
    <property type="entry name" value="FBD DOMAIN-CONTAINING PROTEIN"/>
    <property type="match status" value="1"/>
</dbReference>
<sequence length="441" mass="50302">MAGNKLPGSILEPFQSLSLSSTTVEFGKDFAGNKTPEEIAEAVGQFLHLHTGYKIDKFHLYFCPSEKFLPEIENWVAYVIGKGVENLNLDFSMEFDSRQGEEYILSFPKSLINLSLSDSGFSTLRSLSLSYVNLTGNKLQQLISNCPLLDALSIINCSSEDSVTISSQRLQKFTFVNSNWEILGINISTPNLESFIYHGIHIFGEEEFDPEECFVDISSLSDAFISAVDSSEPEHDFIKLVYDLRHVKVLTVCTYTLWRVTIYEDEKLPILLQNLKELQLLMCTMTMEDLDCIYNFFRLCPSPFLEKLFIHIPDFAQDMLEEPYVKQEIRDPFEVNLNHLKVVKMSNFKGRDAEMRLVKFLLQKVYTLEFLVLVGPKSANKSLDAEPSSSVQESAHKRINDMCAQLSSLPKASSQARVLICEHSEDDMSLTPTHTRYFEEY</sequence>
<dbReference type="EMBL" id="CM007383">
    <property type="protein sequence ID" value="ONK74715.1"/>
    <property type="molecule type" value="Genomic_DNA"/>
</dbReference>
<dbReference type="InterPro" id="IPR006566">
    <property type="entry name" value="FBD"/>
</dbReference>
<dbReference type="SMART" id="SM00579">
    <property type="entry name" value="FBD"/>
    <property type="match status" value="1"/>
</dbReference>